<reference evidence="2" key="1">
    <citation type="submission" date="2023-07" db="EMBL/GenBank/DDBJ databases">
        <title>Sorghum-associated microbial communities from plants grown in Nebraska, USA.</title>
        <authorList>
            <person name="Schachtman D."/>
        </authorList>
    </citation>
    <scope>NUCLEOTIDE SEQUENCE</scope>
    <source>
        <strain evidence="2">DS2795</strain>
    </source>
</reference>
<evidence type="ECO:0000313" key="3">
    <source>
        <dbReference type="Proteomes" id="UP001244295"/>
    </source>
</evidence>
<organism evidence="2 3">
    <name type="scientific">Variovorax boronicumulans</name>
    <dbReference type="NCBI Taxonomy" id="436515"/>
    <lineage>
        <taxon>Bacteria</taxon>
        <taxon>Pseudomonadati</taxon>
        <taxon>Pseudomonadota</taxon>
        <taxon>Betaproteobacteria</taxon>
        <taxon>Burkholderiales</taxon>
        <taxon>Comamonadaceae</taxon>
        <taxon>Variovorax</taxon>
    </lineage>
</organism>
<sequence>MSSISSAPQRAHLPRQGQKNATRWHVRGAVVLSLFCGAWMSAVAQPAGTKASVAVRPAAAAAVVVELTQHKVTKNEKGEEQLLDAASVKPGDVIEYRATYTNKSAKAVTGLVGDLPIPQGLEYLPRSAKPGASLVKAAADDGVFGAEPLVRALPGGKTEPLPYSQYRALRWALGQLPAGGVTAVSARAKVEVVVPKAPLTQAAVQVIPGTTAPPASKP</sequence>
<evidence type="ECO:0000256" key="1">
    <source>
        <dbReference type="SAM" id="MobiDB-lite"/>
    </source>
</evidence>
<dbReference type="NCBIfam" id="TIGR01451">
    <property type="entry name" value="B_ant_repeat"/>
    <property type="match status" value="1"/>
</dbReference>
<comment type="caution">
    <text evidence="2">The sequence shown here is derived from an EMBL/GenBank/DDBJ whole genome shotgun (WGS) entry which is preliminary data.</text>
</comment>
<accession>A0AAW8DTV9</accession>
<evidence type="ECO:0000313" key="2">
    <source>
        <dbReference type="EMBL" id="MDP9922975.1"/>
    </source>
</evidence>
<proteinExistence type="predicted"/>
<name>A0AAW8DTV9_9BURK</name>
<protein>
    <submittedName>
        <fullName evidence="2">Repeat protein (TIGR01451 family)</fullName>
    </submittedName>
</protein>
<feature type="region of interest" description="Disordered" evidence="1">
    <location>
        <begin position="1"/>
        <end position="20"/>
    </location>
</feature>
<dbReference type="AlphaFoldDB" id="A0AAW8DTV9"/>
<dbReference type="Proteomes" id="UP001244295">
    <property type="component" value="Unassembled WGS sequence"/>
</dbReference>
<dbReference type="InterPro" id="IPR047589">
    <property type="entry name" value="DUF11_rpt"/>
</dbReference>
<gene>
    <name evidence="2" type="ORF">J2W25_001996</name>
</gene>
<dbReference type="EMBL" id="JAUSRR010000003">
    <property type="protein sequence ID" value="MDP9922975.1"/>
    <property type="molecule type" value="Genomic_DNA"/>
</dbReference>
<dbReference type="RefSeq" id="WP_307636524.1">
    <property type="nucleotide sequence ID" value="NZ_JAUSRR010000003.1"/>
</dbReference>